<comment type="caution">
    <text evidence="1">The sequence shown here is derived from an EMBL/GenBank/DDBJ whole genome shotgun (WGS) entry which is preliminary data.</text>
</comment>
<accession>A0ACC0UFT7</accession>
<organism evidence="1 2">
    <name type="scientific">Russula earlei</name>
    <dbReference type="NCBI Taxonomy" id="71964"/>
    <lineage>
        <taxon>Eukaryota</taxon>
        <taxon>Fungi</taxon>
        <taxon>Dikarya</taxon>
        <taxon>Basidiomycota</taxon>
        <taxon>Agaricomycotina</taxon>
        <taxon>Agaricomycetes</taxon>
        <taxon>Russulales</taxon>
        <taxon>Russulaceae</taxon>
        <taxon>Russula</taxon>
    </lineage>
</organism>
<reference evidence="1" key="1">
    <citation type="submission" date="2021-03" db="EMBL/GenBank/DDBJ databases">
        <title>Evolutionary priming and transition to the ectomycorrhizal habit in an iconic lineage of mushroom-forming fungi: is preadaptation a requirement?</title>
        <authorList>
            <consortium name="DOE Joint Genome Institute"/>
            <person name="Looney B.P."/>
            <person name="Miyauchi S."/>
            <person name="Morin E."/>
            <person name="Drula E."/>
            <person name="Courty P.E."/>
            <person name="Chicoki N."/>
            <person name="Fauchery L."/>
            <person name="Kohler A."/>
            <person name="Kuo A."/>
            <person name="LaButti K."/>
            <person name="Pangilinan J."/>
            <person name="Lipzen A."/>
            <person name="Riley R."/>
            <person name="Andreopoulos W."/>
            <person name="He G."/>
            <person name="Johnson J."/>
            <person name="Barry K.W."/>
            <person name="Grigoriev I.V."/>
            <person name="Nagy L."/>
            <person name="Hibbett D."/>
            <person name="Henrissat B."/>
            <person name="Matheny P.B."/>
            <person name="Labbe J."/>
            <person name="Martin A.F."/>
        </authorList>
    </citation>
    <scope>NUCLEOTIDE SEQUENCE</scope>
    <source>
        <strain evidence="1">BPL698</strain>
    </source>
</reference>
<sequence>MSESPSPPSLLPALPVAPRIHGVCAFAIDMVPSGHPLLFIHARARLSFRDRVKIDPTSKRAVKRSLLGLEKKREHTLAAGLAYSRKTAKGWPEGTNPHNALRLNDILDKPWMSDVGDPRTPMTLCGTQSYEAGGDKAQFWWYHVDGVSPFIDRLASLSLRVGIPTAILDQERDEVDSTFYHASWWRAVSRWDGSGRGREIRAKDKDMTKSGRCPVGD</sequence>
<proteinExistence type="predicted"/>
<evidence type="ECO:0000313" key="1">
    <source>
        <dbReference type="EMBL" id="KAI9510180.1"/>
    </source>
</evidence>
<evidence type="ECO:0000313" key="2">
    <source>
        <dbReference type="Proteomes" id="UP001207468"/>
    </source>
</evidence>
<protein>
    <submittedName>
        <fullName evidence="1">Uncharacterized protein</fullName>
    </submittedName>
</protein>
<keyword evidence="2" id="KW-1185">Reference proteome</keyword>
<dbReference type="EMBL" id="JAGFNK010000047">
    <property type="protein sequence ID" value="KAI9510180.1"/>
    <property type="molecule type" value="Genomic_DNA"/>
</dbReference>
<dbReference type="Proteomes" id="UP001207468">
    <property type="component" value="Unassembled WGS sequence"/>
</dbReference>
<name>A0ACC0UFT7_9AGAM</name>
<gene>
    <name evidence="1" type="ORF">F5148DRAFT_1366693</name>
</gene>